<proteinExistence type="predicted"/>
<keyword evidence="3" id="KW-1185">Reference proteome</keyword>
<name>A0AA88QS14_9ASTE</name>
<comment type="caution">
    <text evidence="2">The sequence shown here is derived from an EMBL/GenBank/DDBJ whole genome shotgun (WGS) entry which is preliminary data.</text>
</comment>
<feature type="compositionally biased region" description="Polar residues" evidence="1">
    <location>
        <begin position="100"/>
        <end position="112"/>
    </location>
</feature>
<sequence>MEANHGYVSIGLVNQSSKLACAGDALAAMLVSALAQLLAQTQGFGFPTERTSIKGDHHSPCPSKPLDAGGEDDDDDDEEGDGDFGEGEEDFCNMGHSVRFSEQLSTRSMSIG</sequence>
<organism evidence="2 3">
    <name type="scientific">Escallonia rubra</name>
    <dbReference type="NCBI Taxonomy" id="112253"/>
    <lineage>
        <taxon>Eukaryota</taxon>
        <taxon>Viridiplantae</taxon>
        <taxon>Streptophyta</taxon>
        <taxon>Embryophyta</taxon>
        <taxon>Tracheophyta</taxon>
        <taxon>Spermatophyta</taxon>
        <taxon>Magnoliopsida</taxon>
        <taxon>eudicotyledons</taxon>
        <taxon>Gunneridae</taxon>
        <taxon>Pentapetalae</taxon>
        <taxon>asterids</taxon>
        <taxon>campanulids</taxon>
        <taxon>Escalloniales</taxon>
        <taxon>Escalloniaceae</taxon>
        <taxon>Escallonia</taxon>
    </lineage>
</organism>
<feature type="region of interest" description="Disordered" evidence="1">
    <location>
        <begin position="46"/>
        <end position="112"/>
    </location>
</feature>
<accession>A0AA88QS14</accession>
<evidence type="ECO:0000256" key="1">
    <source>
        <dbReference type="SAM" id="MobiDB-lite"/>
    </source>
</evidence>
<feature type="compositionally biased region" description="Acidic residues" evidence="1">
    <location>
        <begin position="69"/>
        <end position="91"/>
    </location>
</feature>
<dbReference type="AlphaFoldDB" id="A0AA88QS14"/>
<dbReference type="EMBL" id="JAVXUO010002219">
    <property type="protein sequence ID" value="KAK2975228.1"/>
    <property type="molecule type" value="Genomic_DNA"/>
</dbReference>
<gene>
    <name evidence="2" type="ORF">RJ640_009005</name>
</gene>
<evidence type="ECO:0000313" key="2">
    <source>
        <dbReference type="EMBL" id="KAK2975228.1"/>
    </source>
</evidence>
<reference evidence="2" key="1">
    <citation type="submission" date="2022-12" db="EMBL/GenBank/DDBJ databases">
        <title>Draft genome assemblies for two species of Escallonia (Escalloniales).</title>
        <authorList>
            <person name="Chanderbali A."/>
            <person name="Dervinis C."/>
            <person name="Anghel I."/>
            <person name="Soltis D."/>
            <person name="Soltis P."/>
            <person name="Zapata F."/>
        </authorList>
    </citation>
    <scope>NUCLEOTIDE SEQUENCE</scope>
    <source>
        <strain evidence="2">UCBG92.1500</strain>
        <tissue evidence="2">Leaf</tissue>
    </source>
</reference>
<evidence type="ECO:0000313" key="3">
    <source>
        <dbReference type="Proteomes" id="UP001187471"/>
    </source>
</evidence>
<dbReference type="Proteomes" id="UP001187471">
    <property type="component" value="Unassembled WGS sequence"/>
</dbReference>
<protein>
    <submittedName>
        <fullName evidence="2">Uncharacterized protein</fullName>
    </submittedName>
</protein>